<accession>A0ACB9ZU87</accession>
<keyword evidence="2" id="KW-1185">Reference proteome</keyword>
<evidence type="ECO:0000313" key="2">
    <source>
        <dbReference type="Proteomes" id="UP001060085"/>
    </source>
</evidence>
<reference evidence="2" key="1">
    <citation type="journal article" date="2023" name="Nat. Plants">
        <title>Single-cell RNA sequencing provides a high-resolution roadmap for understanding the multicellular compartmentation of specialized metabolism.</title>
        <authorList>
            <person name="Sun S."/>
            <person name="Shen X."/>
            <person name="Li Y."/>
            <person name="Li Y."/>
            <person name="Wang S."/>
            <person name="Li R."/>
            <person name="Zhang H."/>
            <person name="Shen G."/>
            <person name="Guo B."/>
            <person name="Wei J."/>
            <person name="Xu J."/>
            <person name="St-Pierre B."/>
            <person name="Chen S."/>
            <person name="Sun C."/>
        </authorList>
    </citation>
    <scope>NUCLEOTIDE SEQUENCE [LARGE SCALE GENOMIC DNA]</scope>
</reference>
<name>A0ACB9ZU87_CATRO</name>
<protein>
    <submittedName>
        <fullName evidence="1">Uncharacterized protein</fullName>
    </submittedName>
</protein>
<organism evidence="1 2">
    <name type="scientific">Catharanthus roseus</name>
    <name type="common">Madagascar periwinkle</name>
    <name type="synonym">Vinca rosea</name>
    <dbReference type="NCBI Taxonomy" id="4058"/>
    <lineage>
        <taxon>Eukaryota</taxon>
        <taxon>Viridiplantae</taxon>
        <taxon>Streptophyta</taxon>
        <taxon>Embryophyta</taxon>
        <taxon>Tracheophyta</taxon>
        <taxon>Spermatophyta</taxon>
        <taxon>Magnoliopsida</taxon>
        <taxon>eudicotyledons</taxon>
        <taxon>Gunneridae</taxon>
        <taxon>Pentapetalae</taxon>
        <taxon>asterids</taxon>
        <taxon>lamiids</taxon>
        <taxon>Gentianales</taxon>
        <taxon>Apocynaceae</taxon>
        <taxon>Rauvolfioideae</taxon>
        <taxon>Vinceae</taxon>
        <taxon>Catharanthinae</taxon>
        <taxon>Catharanthus</taxon>
    </lineage>
</organism>
<sequence>MFYSQFILAKKGPLGTIWIAAHLERKLRKNQVADTDIGVSVDSILFPEVPIALRLSSHLLLGVVRIYSRKVNYLFDDCSEALLKVKQAFRSTAVDLPPEESKAPYHSITLPETFDLDDFELPDSDIFQGDYVDHHISSREQITLQDNMENVVYPTSQFGLDERFGDGDTSGLDLDEELFLDKVNAAGNAGLSVDPQPSVQPMMSLKQHENDDGIPTNSEAMQLGVAGEDIDLMDYAEAPCTPGLVEEPNLSNVQETSACDDHMEPEDNTLTESAVKENLENISCKSNLNQVNAHVKDWLVPEDTNSDAVDHMPCEENGYHSSDLGTKQGQSPNTEVNIEQASSDDPAVAAESSCLADKEVTVTGQEPILTENVIDASDGLDKGDQNGILKVNGAGASSVNSLNKDHGDCNGIISKVNAQDHSCLSSTSQQLGILNNIQGESIDTEVAGNPEKPCSPNGALCLDCQLQDMSCHARPEGQVYQESNLVVHDEKPSAAVHLLRPCNAGSGQLDLLDTGNGHSNDLQSVADTIPESNLGVHDEMPSAEGQLLRPCNAGSGQLDLLHTGNGHSNDLQSMADTIAVEPAEGGELIDTCSYGGVMDGEKCRKVDESVQNLKENCAAEHAALDDVHPSFGRSDDQVNVDAGNSALKDINSSAGMYLPAPEKLLSVPEGFGGPRDLLVEATPGDLTHVDESDAGSRIISGKKRSYTESTLTEQSLNSVESSRVVRAKRNVEAVPDDDDLLSSILVGRRSSVLKVKPTPPPSEITSLKCQRSAPRTSASKRKVLMDDTMVLHGDTIRQQLTNTEDIRRIRKKAPCTLPEIAMIQKQFLEEEIFGEPICLGVSMELASLHNRTYDLSRIIITRDEISDTSLLAAAAITLTSGNDECVNDFGVDNVVWPGEPTINVASDMGGVNELEAVREILQPIENPLPSENKMDEHHDFVEADMSQQQMKHMEDGTVAAESSSPQPEHSQRLPENSVFGGSCLVTEALDPAFTSGIESRDQVLGDVGQALDGAVQATLIDENGVMYAPVSSTDEKREMECVEVNASLIGGSNEIIDYENGVVKDDDAVAALETEPDAKDGISLEVYHRDGTVEIERNCFEQGEYNVCGPSIEIETDFGRVEYHDQLFHEATSAEQPIVDSSYPADSVNVQGSSLDDWEYAMQHETYPATAMDGEISGIHMHDRADVDYMAAANDTEFLNVDDDEVAEVTDDYTPNQEEIRFTENSGWSSRTRAVAKYLQTLFVKEEESGRNVLPMDNLLVGKTRKEASRMFFEALVLKTRDYIHVEQERPFDNIAIKPRTKLMKSDF</sequence>
<evidence type="ECO:0000313" key="1">
    <source>
        <dbReference type="EMBL" id="KAI5651289.1"/>
    </source>
</evidence>
<comment type="caution">
    <text evidence="1">The sequence shown here is derived from an EMBL/GenBank/DDBJ whole genome shotgun (WGS) entry which is preliminary data.</text>
</comment>
<dbReference type="EMBL" id="CM044708">
    <property type="protein sequence ID" value="KAI5651289.1"/>
    <property type="molecule type" value="Genomic_DNA"/>
</dbReference>
<dbReference type="Proteomes" id="UP001060085">
    <property type="component" value="Linkage Group LG08"/>
</dbReference>
<proteinExistence type="predicted"/>
<gene>
    <name evidence="1" type="ORF">M9H77_37294</name>
</gene>